<proteinExistence type="predicted"/>
<evidence type="ECO:0000256" key="1">
    <source>
        <dbReference type="ARBA" id="ARBA00022468"/>
    </source>
</evidence>
<dbReference type="EnsemblMetazoa" id="GAUT036433-RA">
    <property type="protein sequence ID" value="GAUT036433-PA"/>
    <property type="gene ID" value="GAUT036433"/>
</dbReference>
<dbReference type="InterPro" id="IPR023393">
    <property type="entry name" value="START-like_dom_sf"/>
</dbReference>
<dbReference type="Gene3D" id="1.10.287.2070">
    <property type="match status" value="1"/>
</dbReference>
<evidence type="ECO:0000259" key="4">
    <source>
        <dbReference type="PROSITE" id="PS50238"/>
    </source>
</evidence>
<feature type="compositionally biased region" description="Basic and acidic residues" evidence="3">
    <location>
        <begin position="159"/>
        <end position="174"/>
    </location>
</feature>
<accession>A0A1A9VGH2</accession>
<dbReference type="GO" id="GO:0035023">
    <property type="term" value="P:regulation of Rho protein signal transduction"/>
    <property type="evidence" value="ECO:0007669"/>
    <property type="project" value="TreeGrafter"/>
</dbReference>
<dbReference type="CDD" id="cd09538">
    <property type="entry name" value="SAM_DLC1_2-like"/>
    <property type="match status" value="1"/>
</dbReference>
<dbReference type="SUPFAM" id="SSF47769">
    <property type="entry name" value="SAM/Pointed domain"/>
    <property type="match status" value="1"/>
</dbReference>
<name>A0A1A9VGH2_GLOAU</name>
<feature type="compositionally biased region" description="Basic and acidic residues" evidence="3">
    <location>
        <begin position="443"/>
        <end position="458"/>
    </location>
</feature>
<dbReference type="Proteomes" id="UP000078200">
    <property type="component" value="Unassembled WGS sequence"/>
</dbReference>
<sequence>MQRRMSVTIREYKFFRSFSQKFENWPKRKAEALWRKMRERKIAEIEAVEACKWLRAAGFPQYAQMYEDHQFPIDLTNVAKDHTNLENDQLQSLYRRLCVLNRCANMRIDQSHKAQTPQKEDSDDENFALSENWTFQPHIRRWSRIGEMGLEIPPVTKLTAEKTESSSKESSPERFEDDAYDLSGAALSLAVPGAYADELTDISLDANASPLRRTGSERLKDGAKAFLRRVESIKSRRRKRQGIVLSGPQALELSQFGQRGGNRKPEAIYSTPPSPSAVSPEHTFHKPPFFGNDLKVPSQNDHYLSPNRVSPKKVPSTPRSMRASPLHFFTNTMPHLKEGKSDDSSSYYSDSQESSSTVNKCTIRKTPSKTRRFLQRSGKVDDIGAHSDSECHQGRKLLIKDANSNTTEVKMKKLSRGGSLNLGRDGKRKESSRSASFRSRSTSRKEAKPPQEESENVKKTPVVRWHSFQMTERPNMIFRKCFSQKNDPHINEYGVPFAAMSAGQLQMLRKLALVILTGYMERYCPTHRSGWNWELPKFIKKIKMPDYKDKKVFGVPLLLILQRTGQTLPTAVRAALRWLQLNALDQIGLFRKSGVKSRILKLKELIEYSESTTECMDVYDTQQAYDVADMLKQYFRDLPESLLTTKMSETFATIFQHLPNEVRLDAVQCAVLLLPDENREILYALLEFLTLVAANAQYNQMTANNLAVCLAPSLFHNNISTGSSSVTASPRRKGKGSGVPDAKELFEAKASHECLAFMIENYKQIYTASKEKLSKCKFGYMEESKPLPLEALGEGMQFHNWRGYLYESTSATIKEGREKSRGWMTINSLTDANVEIAYKKVGDGHPLRLWRCITEMEGPPKEVLEYIIKQRASWDPQLLQSLIIKKLDDCTEIFQYALDGQQITDYCVLRSWRSDLPRGACVIVETSIDHPKARPMFNAVRGVVLASRYLIEPSGSGRSRVMHLARVDVKGKTPEWYNKSYGHIASHYLTRIRLAFKSVADGPESKV</sequence>
<dbReference type="SMART" id="SM00234">
    <property type="entry name" value="START"/>
    <property type="match status" value="1"/>
</dbReference>
<dbReference type="Gene3D" id="3.30.530.20">
    <property type="match status" value="1"/>
</dbReference>
<dbReference type="SUPFAM" id="SSF48350">
    <property type="entry name" value="GTPase activation domain, GAP"/>
    <property type="match status" value="1"/>
</dbReference>
<protein>
    <recommendedName>
        <fullName evidence="8">Rho-GAP domain-containing protein</fullName>
    </recommendedName>
</protein>
<feature type="compositionally biased region" description="Low complexity" evidence="3">
    <location>
        <begin position="344"/>
        <end position="356"/>
    </location>
</feature>
<dbReference type="VEuPathDB" id="VectorBase:GAUT036433"/>
<dbReference type="GO" id="GO:0008289">
    <property type="term" value="F:lipid binding"/>
    <property type="evidence" value="ECO:0007669"/>
    <property type="project" value="InterPro"/>
</dbReference>
<dbReference type="AlphaFoldDB" id="A0A1A9VGH2"/>
<feature type="region of interest" description="Disordered" evidence="3">
    <location>
        <begin position="155"/>
        <end position="176"/>
    </location>
</feature>
<keyword evidence="1" id="KW-0343">GTPase activation</keyword>
<evidence type="ECO:0008006" key="8">
    <source>
        <dbReference type="Google" id="ProtNLM"/>
    </source>
</evidence>
<evidence type="ECO:0000259" key="5">
    <source>
        <dbReference type="PROSITE" id="PS50848"/>
    </source>
</evidence>
<evidence type="ECO:0000256" key="3">
    <source>
        <dbReference type="SAM" id="MobiDB-lite"/>
    </source>
</evidence>
<dbReference type="CDD" id="cd04375">
    <property type="entry name" value="RhoGAP_DLC1"/>
    <property type="match status" value="1"/>
</dbReference>
<evidence type="ECO:0000313" key="7">
    <source>
        <dbReference type="Proteomes" id="UP000078200"/>
    </source>
</evidence>
<evidence type="ECO:0000256" key="2">
    <source>
        <dbReference type="ARBA" id="ARBA00022553"/>
    </source>
</evidence>
<reference evidence="6" key="1">
    <citation type="submission" date="2020-05" db="UniProtKB">
        <authorList>
            <consortium name="EnsemblMetazoa"/>
        </authorList>
    </citation>
    <scope>IDENTIFICATION</scope>
    <source>
        <strain evidence="6">TTRI</strain>
    </source>
</reference>
<dbReference type="Gene3D" id="1.10.555.10">
    <property type="entry name" value="Rho GTPase activation protein"/>
    <property type="match status" value="1"/>
</dbReference>
<feature type="domain" description="Rho-GAP" evidence="4">
    <location>
        <begin position="555"/>
        <end position="766"/>
    </location>
</feature>
<dbReference type="Pfam" id="PF00620">
    <property type="entry name" value="RhoGAP"/>
    <property type="match status" value="1"/>
</dbReference>
<feature type="domain" description="START" evidence="5">
    <location>
        <begin position="819"/>
        <end position="977"/>
    </location>
</feature>
<evidence type="ECO:0000313" key="6">
    <source>
        <dbReference type="EnsemblMetazoa" id="GAUT036433-PA"/>
    </source>
</evidence>
<dbReference type="InterPro" id="IPR002913">
    <property type="entry name" value="START_lipid-bd_dom"/>
</dbReference>
<feature type="region of interest" description="Disordered" evidence="3">
    <location>
        <begin position="254"/>
        <end position="390"/>
    </location>
</feature>
<dbReference type="InterPro" id="IPR008936">
    <property type="entry name" value="Rho_GTPase_activation_prot"/>
</dbReference>
<organism evidence="6 7">
    <name type="scientific">Glossina austeni</name>
    <name type="common">Savannah tsetse fly</name>
    <dbReference type="NCBI Taxonomy" id="7395"/>
    <lineage>
        <taxon>Eukaryota</taxon>
        <taxon>Metazoa</taxon>
        <taxon>Ecdysozoa</taxon>
        <taxon>Arthropoda</taxon>
        <taxon>Hexapoda</taxon>
        <taxon>Insecta</taxon>
        <taxon>Pterygota</taxon>
        <taxon>Neoptera</taxon>
        <taxon>Endopterygota</taxon>
        <taxon>Diptera</taxon>
        <taxon>Brachycera</taxon>
        <taxon>Muscomorpha</taxon>
        <taxon>Hippoboscoidea</taxon>
        <taxon>Glossinidae</taxon>
        <taxon>Glossina</taxon>
    </lineage>
</organism>
<dbReference type="GO" id="GO:0005096">
    <property type="term" value="F:GTPase activator activity"/>
    <property type="evidence" value="ECO:0007669"/>
    <property type="project" value="UniProtKB-KW"/>
</dbReference>
<dbReference type="GO" id="GO:0030036">
    <property type="term" value="P:actin cytoskeleton organization"/>
    <property type="evidence" value="ECO:0007669"/>
    <property type="project" value="TreeGrafter"/>
</dbReference>
<dbReference type="PROSITE" id="PS50238">
    <property type="entry name" value="RHOGAP"/>
    <property type="match status" value="1"/>
</dbReference>
<feature type="compositionally biased region" description="Basic residues" evidence="3">
    <location>
        <begin position="362"/>
        <end position="374"/>
    </location>
</feature>
<dbReference type="SUPFAM" id="SSF55961">
    <property type="entry name" value="Bet v1-like"/>
    <property type="match status" value="1"/>
</dbReference>
<dbReference type="Pfam" id="PF01852">
    <property type="entry name" value="START"/>
    <property type="match status" value="1"/>
</dbReference>
<dbReference type="SMART" id="SM00324">
    <property type="entry name" value="RhoGAP"/>
    <property type="match status" value="1"/>
</dbReference>
<dbReference type="PROSITE" id="PS50848">
    <property type="entry name" value="START"/>
    <property type="match status" value="1"/>
</dbReference>
<dbReference type="PANTHER" id="PTHR12659">
    <property type="entry name" value="RHO-TYPE GTPASE ACTIVATING PROTEIN"/>
    <property type="match status" value="1"/>
</dbReference>
<keyword evidence="2" id="KW-0597">Phosphoprotein</keyword>
<feature type="region of interest" description="Disordered" evidence="3">
    <location>
        <begin position="402"/>
        <end position="460"/>
    </location>
</feature>
<dbReference type="GO" id="GO:0007165">
    <property type="term" value="P:signal transduction"/>
    <property type="evidence" value="ECO:0007669"/>
    <property type="project" value="InterPro"/>
</dbReference>
<dbReference type="InterPro" id="IPR000198">
    <property type="entry name" value="RhoGAP_dom"/>
</dbReference>
<dbReference type="STRING" id="7395.A0A1A9VGH2"/>
<keyword evidence="7" id="KW-1185">Reference proteome</keyword>
<dbReference type="PANTHER" id="PTHR12659:SF7">
    <property type="entry name" value="CROSSVEINLESS C, ISOFORM C"/>
    <property type="match status" value="1"/>
</dbReference>
<dbReference type="InterPro" id="IPR013761">
    <property type="entry name" value="SAM/pointed_sf"/>
</dbReference>
<feature type="compositionally biased region" description="Basic and acidic residues" evidence="3">
    <location>
        <begin position="378"/>
        <end position="390"/>
    </location>
</feature>